<dbReference type="PANTHER" id="PTHR48049:SF60">
    <property type="entry name" value="UDP-GLYCOSYLTRANSFERASE 91B1"/>
    <property type="match status" value="1"/>
</dbReference>
<sequence>MVPSSSKSMAATDNHRNTHYRRTSPALAVSLLLRFLTFQKGHKISFATVDVPYHLIPYLKQAFDGLQQPLTKFLERCKPHWATVDVPYHLIPYLKQAFDGLQPPLTKFLERCKPHWVIYDFAPYWLPPICSELGIPCIYFSTFSASAVYYVLLDHYTSKARVSAQKGFPDEHYETKANLTVSSSPQSLPTKELANQKANRTHRWPFLFLHCHTTQRTHQQWYEEDATHSPTCPRQPRTCLPLHRTRLLLHKCLLLLHNVCHRRFLKNLVRARHRG</sequence>
<keyword evidence="1" id="KW-0808">Transferase</keyword>
<dbReference type="EMBL" id="CP039352">
    <property type="protein sequence ID" value="QCE02233.1"/>
    <property type="molecule type" value="Genomic_DNA"/>
</dbReference>
<proteinExistence type="predicted"/>
<dbReference type="AlphaFoldDB" id="A0A4D6MLL3"/>
<dbReference type="Gene3D" id="3.40.50.2000">
    <property type="entry name" value="Glycogen Phosphorylase B"/>
    <property type="match status" value="1"/>
</dbReference>
<accession>A0A4D6MLL3</accession>
<gene>
    <name evidence="1" type="ORF">DEO72_LG8g244</name>
</gene>
<evidence type="ECO:0000313" key="2">
    <source>
        <dbReference type="Proteomes" id="UP000501690"/>
    </source>
</evidence>
<dbReference type="GO" id="GO:0035251">
    <property type="term" value="F:UDP-glucosyltransferase activity"/>
    <property type="evidence" value="ECO:0007669"/>
    <property type="project" value="InterPro"/>
</dbReference>
<dbReference type="SUPFAM" id="SSF53756">
    <property type="entry name" value="UDP-Glycosyltransferase/glycogen phosphorylase"/>
    <property type="match status" value="1"/>
</dbReference>
<dbReference type="PANTHER" id="PTHR48049">
    <property type="entry name" value="GLYCOSYLTRANSFERASE"/>
    <property type="match status" value="1"/>
</dbReference>
<reference evidence="1 2" key="1">
    <citation type="submission" date="2019-04" db="EMBL/GenBank/DDBJ databases">
        <title>An improved genome assembly and genetic linkage map for asparagus bean, Vigna unguiculata ssp. sesquipedialis.</title>
        <authorList>
            <person name="Xia Q."/>
            <person name="Zhang R."/>
            <person name="Dong Y."/>
        </authorList>
    </citation>
    <scope>NUCLEOTIDE SEQUENCE [LARGE SCALE GENOMIC DNA]</scope>
    <source>
        <tissue evidence="1">Leaf</tissue>
    </source>
</reference>
<keyword evidence="2" id="KW-1185">Reference proteome</keyword>
<protein>
    <submittedName>
        <fullName evidence="1">UDP-glucuronosyl/UDP-glucosyltransferase</fullName>
    </submittedName>
</protein>
<organism evidence="1 2">
    <name type="scientific">Vigna unguiculata</name>
    <name type="common">Cowpea</name>
    <dbReference type="NCBI Taxonomy" id="3917"/>
    <lineage>
        <taxon>Eukaryota</taxon>
        <taxon>Viridiplantae</taxon>
        <taxon>Streptophyta</taxon>
        <taxon>Embryophyta</taxon>
        <taxon>Tracheophyta</taxon>
        <taxon>Spermatophyta</taxon>
        <taxon>Magnoliopsida</taxon>
        <taxon>eudicotyledons</taxon>
        <taxon>Gunneridae</taxon>
        <taxon>Pentapetalae</taxon>
        <taxon>rosids</taxon>
        <taxon>fabids</taxon>
        <taxon>Fabales</taxon>
        <taxon>Fabaceae</taxon>
        <taxon>Papilionoideae</taxon>
        <taxon>50 kb inversion clade</taxon>
        <taxon>NPAAA clade</taxon>
        <taxon>indigoferoid/millettioid clade</taxon>
        <taxon>Phaseoleae</taxon>
        <taxon>Vigna</taxon>
    </lineage>
</organism>
<name>A0A4D6MLL3_VIGUN</name>
<dbReference type="Proteomes" id="UP000501690">
    <property type="component" value="Linkage Group LG8"/>
</dbReference>
<evidence type="ECO:0000313" key="1">
    <source>
        <dbReference type="EMBL" id="QCE02233.1"/>
    </source>
</evidence>
<dbReference type="InterPro" id="IPR050481">
    <property type="entry name" value="UDP-glycosyltransf_plant"/>
</dbReference>